<dbReference type="Gramene" id="rna-gnl|WGS:JABURB|Cocit.L3643.1">
    <property type="protein sequence ID" value="cds-KAF7846864.1"/>
    <property type="gene ID" value="gene-BT93_L3643"/>
</dbReference>
<name>A0A8T0CI01_CORYI</name>
<dbReference type="PANTHER" id="PTHR38925:SF1">
    <property type="entry name" value="PROTEIN, PUTATIVE-RELATED"/>
    <property type="match status" value="1"/>
</dbReference>
<reference evidence="1" key="1">
    <citation type="submission" date="2020-05" db="EMBL/GenBank/DDBJ databases">
        <title>WGS assembly of Corymbia citriodora subspecies variegata.</title>
        <authorList>
            <person name="Barry K."/>
            <person name="Hundley H."/>
            <person name="Shu S."/>
            <person name="Jenkins J."/>
            <person name="Grimwood J."/>
            <person name="Baten A."/>
        </authorList>
    </citation>
    <scope>NUCLEOTIDE SEQUENCE</scope>
    <source>
        <strain evidence="1">CV2-018</strain>
    </source>
</reference>
<comment type="caution">
    <text evidence="1">The sequence shown here is derived from an EMBL/GenBank/DDBJ whole genome shotgun (WGS) entry which is preliminary data.</text>
</comment>
<proteinExistence type="predicted"/>
<keyword evidence="2" id="KW-1185">Reference proteome</keyword>
<dbReference type="AlphaFoldDB" id="A0A8T0CI01"/>
<dbReference type="OrthoDB" id="942283at2759"/>
<organism evidence="1 2">
    <name type="scientific">Corymbia citriodora subsp. variegata</name>
    <dbReference type="NCBI Taxonomy" id="360336"/>
    <lineage>
        <taxon>Eukaryota</taxon>
        <taxon>Viridiplantae</taxon>
        <taxon>Streptophyta</taxon>
        <taxon>Embryophyta</taxon>
        <taxon>Tracheophyta</taxon>
        <taxon>Spermatophyta</taxon>
        <taxon>Magnoliopsida</taxon>
        <taxon>eudicotyledons</taxon>
        <taxon>Gunneridae</taxon>
        <taxon>Pentapetalae</taxon>
        <taxon>rosids</taxon>
        <taxon>malvids</taxon>
        <taxon>Myrtales</taxon>
        <taxon>Myrtaceae</taxon>
        <taxon>Myrtoideae</taxon>
        <taxon>Eucalypteae</taxon>
        <taxon>Corymbia</taxon>
    </lineage>
</organism>
<accession>A0A8T0CI01</accession>
<dbReference type="PANTHER" id="PTHR38925">
    <property type="entry name" value="PROTEIN, PUTATIVE-RELATED"/>
    <property type="match status" value="1"/>
</dbReference>
<sequence>MGFPMIALAKLNHLIFASRSSSPSLVSYLLWPFLLRLAMSYDRVWRGYSDAVYASRLFFFQLRWIALPPGDGGDGGDGGGRDRAAHARWERALRLVRQRLMSGSRSAAVALVDEDSLHTLSMLAL</sequence>
<evidence type="ECO:0000313" key="2">
    <source>
        <dbReference type="Proteomes" id="UP000806378"/>
    </source>
</evidence>
<evidence type="ECO:0000313" key="1">
    <source>
        <dbReference type="EMBL" id="KAF7846864.1"/>
    </source>
</evidence>
<dbReference type="EMBL" id="MU091688">
    <property type="protein sequence ID" value="KAF7846864.1"/>
    <property type="molecule type" value="Genomic_DNA"/>
</dbReference>
<protein>
    <submittedName>
        <fullName evidence="1">Uncharacterized protein</fullName>
    </submittedName>
</protein>
<dbReference type="Proteomes" id="UP000806378">
    <property type="component" value="Unassembled WGS sequence"/>
</dbReference>
<gene>
    <name evidence="1" type="ORF">BT93_L3643</name>
</gene>